<proteinExistence type="predicted"/>
<dbReference type="EMBL" id="DP000011">
    <property type="protein sequence ID" value="ABA97061.1"/>
    <property type="molecule type" value="Genomic_DNA"/>
</dbReference>
<gene>
    <name evidence="2" type="ordered locus">LOC_Os12g17650</name>
</gene>
<reference evidence="2" key="2">
    <citation type="submission" date="2005-04" db="EMBL/GenBank/DDBJ databases">
        <authorList>
            <person name="Buell C.R."/>
            <person name="Wing R.A."/>
            <person name="McCombie W.A."/>
            <person name="Ouyang S."/>
        </authorList>
    </citation>
    <scope>NUCLEOTIDE SEQUENCE</scope>
</reference>
<evidence type="ECO:0000313" key="2">
    <source>
        <dbReference type="EMBL" id="ABA97061.1"/>
    </source>
</evidence>
<accession>Q2QU32</accession>
<protein>
    <submittedName>
        <fullName evidence="2">Uncharacterized protein</fullName>
    </submittedName>
</protein>
<sequence>MPPFRIFALDDVVSRLLIFGVCSASHSRCEVSVEVVTTLNITEVLPVRVRNRAISGSTWARFTSLVQSGSNLSLPDYTLLQHFHTGLDKESALYLDITAGGSFMHKSPVEGKEILDRISENTSFVGQCVEPHPEAFEAFVSGREEPSFVEPELEPSTSPGLTKESFLEPSPDSIEIQAPGFCEEEQRRRFGEEEDA</sequence>
<feature type="region of interest" description="Disordered" evidence="1">
    <location>
        <begin position="147"/>
        <end position="196"/>
    </location>
</feature>
<dbReference type="AlphaFoldDB" id="Q2QU32"/>
<organism evidence="2">
    <name type="scientific">Oryza sativa subsp. japonica</name>
    <name type="common">Rice</name>
    <dbReference type="NCBI Taxonomy" id="39947"/>
    <lineage>
        <taxon>Eukaryota</taxon>
        <taxon>Viridiplantae</taxon>
        <taxon>Streptophyta</taxon>
        <taxon>Embryophyta</taxon>
        <taxon>Tracheophyta</taxon>
        <taxon>Spermatophyta</taxon>
        <taxon>Magnoliopsida</taxon>
        <taxon>Liliopsida</taxon>
        <taxon>Poales</taxon>
        <taxon>Poaceae</taxon>
        <taxon>BOP clade</taxon>
        <taxon>Oryzoideae</taxon>
        <taxon>Oryzeae</taxon>
        <taxon>Oryzinae</taxon>
        <taxon>Oryza</taxon>
        <taxon>Oryza sativa</taxon>
    </lineage>
</organism>
<reference evidence="2" key="1">
    <citation type="journal article" date="2005" name="BMC Biol.">
        <title>The sequence of rice chromosomes 11 and 12, rich in disease resistance genes and recent gene duplications.</title>
        <authorList>
            <consortium name="The rice chromosomes 11 and 12 sequencing consortia"/>
        </authorList>
    </citation>
    <scope>NUCLEOTIDE SEQUENCE [LARGE SCALE GENOMIC DNA]</scope>
</reference>
<feature type="compositionally biased region" description="Basic and acidic residues" evidence="1">
    <location>
        <begin position="184"/>
        <end position="196"/>
    </location>
</feature>
<reference evidence="2" key="3">
    <citation type="submission" date="2006-01" db="EMBL/GenBank/DDBJ databases">
        <authorList>
            <person name="Buell R."/>
        </authorList>
    </citation>
    <scope>NUCLEOTIDE SEQUENCE</scope>
</reference>
<name>Q2QU32_ORYSJ</name>
<evidence type="ECO:0000256" key="1">
    <source>
        <dbReference type="SAM" id="MobiDB-lite"/>
    </source>
</evidence>